<comment type="similarity">
    <text evidence="1">Belongs to the NmrA-type oxidoreductase family.</text>
</comment>
<dbReference type="PANTHER" id="PTHR42748:SF7">
    <property type="entry name" value="NMRA LIKE REDOX SENSOR 1-RELATED"/>
    <property type="match status" value="1"/>
</dbReference>
<evidence type="ECO:0000256" key="2">
    <source>
        <dbReference type="ARBA" id="ARBA00022857"/>
    </source>
</evidence>
<accession>A0A1Y2M8Z9</accession>
<dbReference type="OMA" id="PAFLMYN"/>
<protein>
    <recommendedName>
        <fullName evidence="3">NmrA-like domain-containing protein</fullName>
    </recommendedName>
</protein>
<keyword evidence="2" id="KW-0521">NADP</keyword>
<sequence>MPSILIAPAGKQGFATAKALLKRGLQVHFLARNSSSATARELQSLGAVLHNGDLSSRDALEDAMKGIDGVFFAVPANSRDPEDEIRMGINVIKAAQKHGIKHLVLSTVARTGEHMTFPGWNDQSPMAWYWKNRDRLEDMVRSSGIPTWTILRPSAFMQVFCPPAVDSMFPGLTDQHVLRLPFNPNTRLDLIHVPDIAEFAAAAFESPSKYYGKEIALAGQKMTAAELAEQLSMVTGHKIAVELLDEAQAREAAAQGNMIMASQIWWRDVGYGVDIKALQQFGIPLTPLTQALDKASLW</sequence>
<dbReference type="Proteomes" id="UP000193240">
    <property type="component" value="Unassembled WGS sequence"/>
</dbReference>
<dbReference type="STRING" id="105696.A0A1Y2M8Z9"/>
<dbReference type="GO" id="GO:0005634">
    <property type="term" value="C:nucleus"/>
    <property type="evidence" value="ECO:0007669"/>
    <property type="project" value="TreeGrafter"/>
</dbReference>
<evidence type="ECO:0000256" key="1">
    <source>
        <dbReference type="ARBA" id="ARBA00006328"/>
    </source>
</evidence>
<name>A0A1Y2M8Z9_EPING</name>
<dbReference type="InterPro" id="IPR008030">
    <property type="entry name" value="NmrA-like"/>
</dbReference>
<dbReference type="Pfam" id="PF05368">
    <property type="entry name" value="NmrA"/>
    <property type="match status" value="1"/>
</dbReference>
<evidence type="ECO:0000313" key="4">
    <source>
        <dbReference type="EMBL" id="OSS52594.1"/>
    </source>
</evidence>
<gene>
    <name evidence="4" type="ORF">B5807_02702</name>
</gene>
<dbReference type="CDD" id="cd05251">
    <property type="entry name" value="NmrA_like_SDR_a"/>
    <property type="match status" value="1"/>
</dbReference>
<feature type="domain" description="NmrA-like" evidence="3">
    <location>
        <begin position="6"/>
        <end position="248"/>
    </location>
</feature>
<reference evidence="4 5" key="1">
    <citation type="journal article" date="2017" name="Genome Announc.">
        <title>Genome sequence of the saprophytic ascomycete Epicoccum nigrum ICMP 19927 strain isolated from New Zealand.</title>
        <authorList>
            <person name="Fokin M."/>
            <person name="Fleetwood D."/>
            <person name="Weir B.S."/>
            <person name="Villas-Boas S.G."/>
        </authorList>
    </citation>
    <scope>NUCLEOTIDE SEQUENCE [LARGE SCALE GENOMIC DNA]</scope>
    <source>
        <strain evidence="4 5">ICMP 19927</strain>
    </source>
</reference>
<dbReference type="EMBL" id="KZ107839">
    <property type="protein sequence ID" value="OSS52594.1"/>
    <property type="molecule type" value="Genomic_DNA"/>
</dbReference>
<dbReference type="SUPFAM" id="SSF51735">
    <property type="entry name" value="NAD(P)-binding Rossmann-fold domains"/>
    <property type="match status" value="1"/>
</dbReference>
<evidence type="ECO:0000259" key="3">
    <source>
        <dbReference type="Pfam" id="PF05368"/>
    </source>
</evidence>
<keyword evidence="5" id="KW-1185">Reference proteome</keyword>
<dbReference type="InterPro" id="IPR036291">
    <property type="entry name" value="NAD(P)-bd_dom_sf"/>
</dbReference>
<evidence type="ECO:0000313" key="5">
    <source>
        <dbReference type="Proteomes" id="UP000193240"/>
    </source>
</evidence>
<dbReference type="PANTHER" id="PTHR42748">
    <property type="entry name" value="NITROGEN METABOLITE REPRESSION PROTEIN NMRA FAMILY MEMBER"/>
    <property type="match status" value="1"/>
</dbReference>
<dbReference type="InParanoid" id="A0A1Y2M8Z9"/>
<proteinExistence type="inferred from homology"/>
<organism evidence="4 5">
    <name type="scientific">Epicoccum nigrum</name>
    <name type="common">Soil fungus</name>
    <name type="synonym">Epicoccum purpurascens</name>
    <dbReference type="NCBI Taxonomy" id="105696"/>
    <lineage>
        <taxon>Eukaryota</taxon>
        <taxon>Fungi</taxon>
        <taxon>Dikarya</taxon>
        <taxon>Ascomycota</taxon>
        <taxon>Pezizomycotina</taxon>
        <taxon>Dothideomycetes</taxon>
        <taxon>Pleosporomycetidae</taxon>
        <taxon>Pleosporales</taxon>
        <taxon>Pleosporineae</taxon>
        <taxon>Didymellaceae</taxon>
        <taxon>Epicoccum</taxon>
    </lineage>
</organism>
<dbReference type="InterPro" id="IPR051164">
    <property type="entry name" value="NmrA-like_oxidored"/>
</dbReference>
<dbReference type="Gene3D" id="3.40.50.720">
    <property type="entry name" value="NAD(P)-binding Rossmann-like Domain"/>
    <property type="match status" value="1"/>
</dbReference>
<dbReference type="AlphaFoldDB" id="A0A1Y2M8Z9"/>